<dbReference type="Pfam" id="PF00005">
    <property type="entry name" value="ABC_tran"/>
    <property type="match status" value="1"/>
</dbReference>
<dbReference type="PROSITE" id="PS00211">
    <property type="entry name" value="ABC_TRANSPORTER_1"/>
    <property type="match status" value="1"/>
</dbReference>
<comment type="similarity">
    <text evidence="1">Belongs to the ABC transporter superfamily.</text>
</comment>
<evidence type="ECO:0000313" key="6">
    <source>
        <dbReference type="EMBL" id="HIU48723.1"/>
    </source>
</evidence>
<evidence type="ECO:0000259" key="5">
    <source>
        <dbReference type="PROSITE" id="PS50893"/>
    </source>
</evidence>
<gene>
    <name evidence="6" type="ORF">IAB04_05120</name>
</gene>
<dbReference type="InterPro" id="IPR017871">
    <property type="entry name" value="ABC_transporter-like_CS"/>
</dbReference>
<evidence type="ECO:0000256" key="3">
    <source>
        <dbReference type="ARBA" id="ARBA00022741"/>
    </source>
</evidence>
<dbReference type="GO" id="GO:0005524">
    <property type="term" value="F:ATP binding"/>
    <property type="evidence" value="ECO:0007669"/>
    <property type="project" value="UniProtKB-KW"/>
</dbReference>
<accession>A0A9D1LV97</accession>
<dbReference type="GO" id="GO:0016887">
    <property type="term" value="F:ATP hydrolysis activity"/>
    <property type="evidence" value="ECO:0007669"/>
    <property type="project" value="InterPro"/>
</dbReference>
<sequence length="224" mass="24823">MELLKVENLCFHYEKELVLDRVCFSLEAGDFLGVIGENGTGKTTLMKIILGLLPYDSGNITLFGQDRRQFRDLEKIGYVSQKANSFNSAFPATVEEVVAANLHTGLRLFGRRPAEQQTRVERALAAVGISDLKNRMIGQLSGGQQQRVFIARTLVNRPELLFLDEPTVGVDARSVTAITALLQDLNRQGITMVMTNHDTHALKAVANKILILSEDGRARLEVNN</sequence>
<protein>
    <submittedName>
        <fullName evidence="6">Metal ABC transporter ATP-binding protein</fullName>
    </submittedName>
</protein>
<evidence type="ECO:0000256" key="1">
    <source>
        <dbReference type="ARBA" id="ARBA00005417"/>
    </source>
</evidence>
<dbReference type="SUPFAM" id="SSF52540">
    <property type="entry name" value="P-loop containing nucleoside triphosphate hydrolases"/>
    <property type="match status" value="1"/>
</dbReference>
<keyword evidence="3" id="KW-0547">Nucleotide-binding</keyword>
<dbReference type="Gene3D" id="3.40.50.300">
    <property type="entry name" value="P-loop containing nucleotide triphosphate hydrolases"/>
    <property type="match status" value="1"/>
</dbReference>
<reference evidence="6" key="2">
    <citation type="journal article" date="2021" name="PeerJ">
        <title>Extensive microbial diversity within the chicken gut microbiome revealed by metagenomics and culture.</title>
        <authorList>
            <person name="Gilroy R."/>
            <person name="Ravi A."/>
            <person name="Getino M."/>
            <person name="Pursley I."/>
            <person name="Horton D.L."/>
            <person name="Alikhan N.F."/>
            <person name="Baker D."/>
            <person name="Gharbi K."/>
            <person name="Hall N."/>
            <person name="Watson M."/>
            <person name="Adriaenssens E.M."/>
            <person name="Foster-Nyarko E."/>
            <person name="Jarju S."/>
            <person name="Secka A."/>
            <person name="Antonio M."/>
            <person name="Oren A."/>
            <person name="Chaudhuri R.R."/>
            <person name="La Ragione R."/>
            <person name="Hildebrand F."/>
            <person name="Pallen M.J."/>
        </authorList>
    </citation>
    <scope>NUCLEOTIDE SEQUENCE</scope>
    <source>
        <strain evidence="6">ChiSjej4B22-9803</strain>
    </source>
</reference>
<dbReference type="Proteomes" id="UP000824111">
    <property type="component" value="Unassembled WGS sequence"/>
</dbReference>
<dbReference type="PANTHER" id="PTHR42734">
    <property type="entry name" value="METAL TRANSPORT SYSTEM ATP-BINDING PROTEIN TM_0124-RELATED"/>
    <property type="match status" value="1"/>
</dbReference>
<dbReference type="PROSITE" id="PS50893">
    <property type="entry name" value="ABC_TRANSPORTER_2"/>
    <property type="match status" value="1"/>
</dbReference>
<evidence type="ECO:0000256" key="2">
    <source>
        <dbReference type="ARBA" id="ARBA00022448"/>
    </source>
</evidence>
<organism evidence="6 7">
    <name type="scientific">Candidatus Avimonoglobus intestinipullorum</name>
    <dbReference type="NCBI Taxonomy" id="2840699"/>
    <lineage>
        <taxon>Bacteria</taxon>
        <taxon>Bacillati</taxon>
        <taxon>Bacillota</taxon>
        <taxon>Clostridia</taxon>
        <taxon>Eubacteriales</taxon>
        <taxon>Candidatus Avimonoglobus</taxon>
    </lineage>
</organism>
<name>A0A9D1LV97_9FIRM</name>
<comment type="caution">
    <text evidence="6">The sequence shown here is derived from an EMBL/GenBank/DDBJ whole genome shotgun (WGS) entry which is preliminary data.</text>
</comment>
<proteinExistence type="inferred from homology"/>
<evidence type="ECO:0000313" key="7">
    <source>
        <dbReference type="Proteomes" id="UP000824111"/>
    </source>
</evidence>
<keyword evidence="4 6" id="KW-0067">ATP-binding</keyword>
<reference evidence="6" key="1">
    <citation type="submission" date="2020-10" db="EMBL/GenBank/DDBJ databases">
        <authorList>
            <person name="Gilroy R."/>
        </authorList>
    </citation>
    <scope>NUCLEOTIDE SEQUENCE</scope>
    <source>
        <strain evidence="6">ChiSjej4B22-9803</strain>
    </source>
</reference>
<dbReference type="AlphaFoldDB" id="A0A9D1LV97"/>
<dbReference type="InterPro" id="IPR050153">
    <property type="entry name" value="Metal_Ion_Import_ABC"/>
</dbReference>
<dbReference type="InterPro" id="IPR003593">
    <property type="entry name" value="AAA+_ATPase"/>
</dbReference>
<keyword evidence="2" id="KW-0813">Transport</keyword>
<dbReference type="InterPro" id="IPR003439">
    <property type="entry name" value="ABC_transporter-like_ATP-bd"/>
</dbReference>
<dbReference type="SMART" id="SM00382">
    <property type="entry name" value="AAA"/>
    <property type="match status" value="1"/>
</dbReference>
<feature type="domain" description="ABC transporter" evidence="5">
    <location>
        <begin position="4"/>
        <end position="222"/>
    </location>
</feature>
<evidence type="ECO:0000256" key="4">
    <source>
        <dbReference type="ARBA" id="ARBA00022840"/>
    </source>
</evidence>
<dbReference type="PANTHER" id="PTHR42734:SF17">
    <property type="entry name" value="METAL TRANSPORT SYSTEM ATP-BINDING PROTEIN TM_0124-RELATED"/>
    <property type="match status" value="1"/>
</dbReference>
<dbReference type="EMBL" id="DVND01000133">
    <property type="protein sequence ID" value="HIU48723.1"/>
    <property type="molecule type" value="Genomic_DNA"/>
</dbReference>
<dbReference type="CDD" id="cd03235">
    <property type="entry name" value="ABC_Metallic_Cations"/>
    <property type="match status" value="1"/>
</dbReference>
<dbReference type="InterPro" id="IPR027417">
    <property type="entry name" value="P-loop_NTPase"/>
</dbReference>